<proteinExistence type="predicted"/>
<dbReference type="STRING" id="320771.Cflav_PD0013"/>
<dbReference type="InterPro" id="IPR000683">
    <property type="entry name" value="Gfo/Idh/MocA-like_OxRdtase_N"/>
</dbReference>
<dbReference type="InterPro" id="IPR006311">
    <property type="entry name" value="TAT_signal"/>
</dbReference>
<evidence type="ECO:0000259" key="2">
    <source>
        <dbReference type="Pfam" id="PF22725"/>
    </source>
</evidence>
<dbReference type="AlphaFoldDB" id="B9XT51"/>
<dbReference type="PANTHER" id="PTHR43818">
    <property type="entry name" value="BCDNA.GH03377"/>
    <property type="match status" value="1"/>
</dbReference>
<organism evidence="3 4">
    <name type="scientific">Pedosphaera parvula (strain Ellin514)</name>
    <dbReference type="NCBI Taxonomy" id="320771"/>
    <lineage>
        <taxon>Bacteria</taxon>
        <taxon>Pseudomonadati</taxon>
        <taxon>Verrucomicrobiota</taxon>
        <taxon>Pedosphaerae</taxon>
        <taxon>Pedosphaerales</taxon>
        <taxon>Pedosphaeraceae</taxon>
        <taxon>Pedosphaera</taxon>
    </lineage>
</organism>
<gene>
    <name evidence="3" type="ORF">Cflav_PD0013</name>
</gene>
<dbReference type="Gene3D" id="3.40.50.720">
    <property type="entry name" value="NAD(P)-binding Rossmann-like Domain"/>
    <property type="match status" value="1"/>
</dbReference>
<dbReference type="InterPro" id="IPR019546">
    <property type="entry name" value="TAT_signal_bac_arc"/>
</dbReference>
<dbReference type="Proteomes" id="UP000003688">
    <property type="component" value="Unassembled WGS sequence"/>
</dbReference>
<dbReference type="Pfam" id="PF22725">
    <property type="entry name" value="GFO_IDH_MocA_C3"/>
    <property type="match status" value="1"/>
</dbReference>
<reference evidence="3 4" key="1">
    <citation type="journal article" date="2011" name="J. Bacteriol.">
        <title>Genome sequence of 'Pedosphaera parvula' Ellin514, an aerobic Verrucomicrobial isolate from pasture soil.</title>
        <authorList>
            <person name="Kant R."/>
            <person name="van Passel M.W."/>
            <person name="Sangwan P."/>
            <person name="Palva A."/>
            <person name="Lucas S."/>
            <person name="Copeland A."/>
            <person name="Lapidus A."/>
            <person name="Glavina Del Rio T."/>
            <person name="Dalin E."/>
            <person name="Tice H."/>
            <person name="Bruce D."/>
            <person name="Goodwin L."/>
            <person name="Pitluck S."/>
            <person name="Chertkov O."/>
            <person name="Larimer F.W."/>
            <person name="Land M.L."/>
            <person name="Hauser L."/>
            <person name="Brettin T.S."/>
            <person name="Detter J.C."/>
            <person name="Han S."/>
            <person name="de Vos W.M."/>
            <person name="Janssen P.H."/>
            <person name="Smidt H."/>
        </authorList>
    </citation>
    <scope>NUCLEOTIDE SEQUENCE [LARGE SCALE GENOMIC DNA]</scope>
    <source>
        <strain evidence="3 4">Ellin514</strain>
    </source>
</reference>
<dbReference type="InterPro" id="IPR055170">
    <property type="entry name" value="GFO_IDH_MocA-like_dom"/>
</dbReference>
<evidence type="ECO:0000313" key="3">
    <source>
        <dbReference type="EMBL" id="EEF56986.1"/>
    </source>
</evidence>
<feature type="domain" description="GFO/IDH/MocA-like oxidoreductase" evidence="2">
    <location>
        <begin position="192"/>
        <end position="312"/>
    </location>
</feature>
<dbReference type="PROSITE" id="PS51318">
    <property type="entry name" value="TAT"/>
    <property type="match status" value="1"/>
</dbReference>
<sequence length="437" mass="48167" precursor="true">MNTPMDKPTSRRDFLKTSAILGSALAAPAILPGKLFGAETNGETLKVGLIGCGGRGTGAATQALNADKNVVLWAMGDAFEDRLQGSLKALKDDKDVGSKVKVDPEHCFVGFDAYQKVIDSGVDVVLLTTPPGFRPMHLKAAVAAGKHVFCEKPVAVDAPGVRSVLASAEEARKKKLSLLSGFCYRYSKGERELVKRIHDGEIGDVTSIYNSYNTSPVWCHPRQEGWTDMQAQMRNWYYYTWLSGDHIVEQAIHNINKMAWVMNDVAPVKAIAVGGRQVRTQPEFGHIYDHFAVVYDYPNGVKGIHMCRQWENCANEGLDWGTGTKGSYKIVPFQSQELKVTGGNTWKNLFKNQKNMYQVEHDEFFASIRSGNPMNDGKMMADSTLVAIMGRMAAYTGEVVTWDQALNSQEVLAPEKIDWDVKLTEPAVAIPGKTKVV</sequence>
<dbReference type="Gene3D" id="3.30.360.10">
    <property type="entry name" value="Dihydrodipicolinate Reductase, domain 2"/>
    <property type="match status" value="1"/>
</dbReference>
<dbReference type="NCBIfam" id="TIGR01409">
    <property type="entry name" value="TAT_signal_seq"/>
    <property type="match status" value="1"/>
</dbReference>
<evidence type="ECO:0000313" key="4">
    <source>
        <dbReference type="Proteomes" id="UP000003688"/>
    </source>
</evidence>
<protein>
    <submittedName>
        <fullName evidence="3">Oxidoreductase domain protein</fullName>
    </submittedName>
</protein>
<dbReference type="EMBL" id="ABOX02000097">
    <property type="protein sequence ID" value="EEF56986.1"/>
    <property type="molecule type" value="Genomic_DNA"/>
</dbReference>
<name>B9XT51_PEDPL</name>
<comment type="caution">
    <text evidence="3">The sequence shown here is derived from an EMBL/GenBank/DDBJ whole genome shotgun (WGS) entry which is preliminary data.</text>
</comment>
<keyword evidence="4" id="KW-1185">Reference proteome</keyword>
<dbReference type="Pfam" id="PF01408">
    <property type="entry name" value="GFO_IDH_MocA"/>
    <property type="match status" value="1"/>
</dbReference>
<dbReference type="InterPro" id="IPR036291">
    <property type="entry name" value="NAD(P)-bd_dom_sf"/>
</dbReference>
<dbReference type="OrthoDB" id="183659at2"/>
<feature type="domain" description="Gfo/Idh/MocA-like oxidoreductase N-terminal" evidence="1">
    <location>
        <begin position="45"/>
        <end position="173"/>
    </location>
</feature>
<dbReference type="GO" id="GO:0000166">
    <property type="term" value="F:nucleotide binding"/>
    <property type="evidence" value="ECO:0007669"/>
    <property type="project" value="InterPro"/>
</dbReference>
<accession>B9XT51</accession>
<dbReference type="SUPFAM" id="SSF51735">
    <property type="entry name" value="NAD(P)-binding Rossmann-fold domains"/>
    <property type="match status" value="1"/>
</dbReference>
<dbReference type="SUPFAM" id="SSF55347">
    <property type="entry name" value="Glyceraldehyde-3-phosphate dehydrogenase-like, C-terminal domain"/>
    <property type="match status" value="1"/>
</dbReference>
<dbReference type="RefSeq" id="WP_007418984.1">
    <property type="nucleotide sequence ID" value="NZ_ABOX02000097.1"/>
</dbReference>
<evidence type="ECO:0000259" key="1">
    <source>
        <dbReference type="Pfam" id="PF01408"/>
    </source>
</evidence>
<dbReference type="InterPro" id="IPR050463">
    <property type="entry name" value="Gfo/Idh/MocA_oxidrdct_glycsds"/>
</dbReference>
<dbReference type="PANTHER" id="PTHR43818:SF5">
    <property type="entry name" value="OXIDOREDUCTASE FAMILY PROTEIN"/>
    <property type="match status" value="1"/>
</dbReference>